<evidence type="ECO:0000313" key="2">
    <source>
        <dbReference type="EMBL" id="MFC7441748.1"/>
    </source>
</evidence>
<evidence type="ECO:0000256" key="1">
    <source>
        <dbReference type="SAM" id="MobiDB-lite"/>
    </source>
</evidence>
<protein>
    <submittedName>
        <fullName evidence="2">Uncharacterized protein</fullName>
    </submittedName>
</protein>
<feature type="region of interest" description="Disordered" evidence="1">
    <location>
        <begin position="1"/>
        <end position="27"/>
    </location>
</feature>
<feature type="compositionally biased region" description="Basic and acidic residues" evidence="1">
    <location>
        <begin position="10"/>
        <end position="27"/>
    </location>
</feature>
<dbReference type="Proteomes" id="UP001596500">
    <property type="component" value="Unassembled WGS sequence"/>
</dbReference>
<dbReference type="EMBL" id="JBHTBW010000034">
    <property type="protein sequence ID" value="MFC7441748.1"/>
    <property type="molecule type" value="Genomic_DNA"/>
</dbReference>
<evidence type="ECO:0000313" key="3">
    <source>
        <dbReference type="Proteomes" id="UP001596500"/>
    </source>
</evidence>
<accession>A0ABW2RL38</accession>
<gene>
    <name evidence="2" type="ORF">ACFQNG_11575</name>
</gene>
<dbReference type="RefSeq" id="WP_379865178.1">
    <property type="nucleotide sequence ID" value="NZ_JBHTBW010000034.1"/>
</dbReference>
<keyword evidence="3" id="KW-1185">Reference proteome</keyword>
<sequence>MTVPTNNPLLKKDCNIDGNDRNNEDGKNIIPVPSDNVNPNIRVTDTHNYFDYRNKSDGYPPFFYPKPLKENLLSKVLAAAVGCCGHIPVKVVESKSRTKSDPFTKRGMPFKLHCIHLVSSVLKINFLIITKERRGFPRRSVRMVLQLAVWNDIGE</sequence>
<comment type="caution">
    <text evidence="2">The sequence shown here is derived from an EMBL/GenBank/DDBJ whole genome shotgun (WGS) entry which is preliminary data.</text>
</comment>
<proteinExistence type="predicted"/>
<organism evidence="2 3">
    <name type="scientific">Laceyella putida</name>
    <dbReference type="NCBI Taxonomy" id="110101"/>
    <lineage>
        <taxon>Bacteria</taxon>
        <taxon>Bacillati</taxon>
        <taxon>Bacillota</taxon>
        <taxon>Bacilli</taxon>
        <taxon>Bacillales</taxon>
        <taxon>Thermoactinomycetaceae</taxon>
        <taxon>Laceyella</taxon>
    </lineage>
</organism>
<name>A0ABW2RL38_9BACL</name>
<reference evidence="3" key="1">
    <citation type="journal article" date="2019" name="Int. J. Syst. Evol. Microbiol.">
        <title>The Global Catalogue of Microorganisms (GCM) 10K type strain sequencing project: providing services to taxonomists for standard genome sequencing and annotation.</title>
        <authorList>
            <consortium name="The Broad Institute Genomics Platform"/>
            <consortium name="The Broad Institute Genome Sequencing Center for Infectious Disease"/>
            <person name="Wu L."/>
            <person name="Ma J."/>
        </authorList>
    </citation>
    <scope>NUCLEOTIDE SEQUENCE [LARGE SCALE GENOMIC DNA]</scope>
    <source>
        <strain evidence="3">CGMCC 1.12942</strain>
    </source>
</reference>